<dbReference type="InterPro" id="IPR008271">
    <property type="entry name" value="Ser/Thr_kinase_AS"/>
</dbReference>
<keyword evidence="5" id="KW-0067">ATP-binding</keyword>
<evidence type="ECO:0000256" key="5">
    <source>
        <dbReference type="ARBA" id="ARBA00022840"/>
    </source>
</evidence>
<dbReference type="SUPFAM" id="SSF56112">
    <property type="entry name" value="Protein kinase-like (PK-like)"/>
    <property type="match status" value="1"/>
</dbReference>
<evidence type="ECO:0000256" key="1">
    <source>
        <dbReference type="ARBA" id="ARBA00012513"/>
    </source>
</evidence>
<evidence type="ECO:0000313" key="9">
    <source>
        <dbReference type="Proteomes" id="UP000306628"/>
    </source>
</evidence>
<dbReference type="SUPFAM" id="SSF50969">
    <property type="entry name" value="YVTN repeat-like/Quinoprotein amine dehydrogenase"/>
    <property type="match status" value="1"/>
</dbReference>
<dbReference type="Gene3D" id="1.10.510.10">
    <property type="entry name" value="Transferase(Phosphotransferase) domain 1"/>
    <property type="match status" value="1"/>
</dbReference>
<feature type="non-terminal residue" evidence="8">
    <location>
        <position position="1"/>
    </location>
</feature>
<evidence type="ECO:0000256" key="6">
    <source>
        <dbReference type="SAM" id="Phobius"/>
    </source>
</evidence>
<name>A0A5S4G4M0_9ACTN</name>
<evidence type="ECO:0000259" key="7">
    <source>
        <dbReference type="PROSITE" id="PS50011"/>
    </source>
</evidence>
<keyword evidence="3" id="KW-0547">Nucleotide-binding</keyword>
<dbReference type="InterPro" id="IPR049052">
    <property type="entry name" value="nSTAND1"/>
</dbReference>
<dbReference type="PANTHER" id="PTHR43671:SF13">
    <property type="entry name" value="SERINE_THREONINE-PROTEIN KINASE NEK2"/>
    <property type="match status" value="1"/>
</dbReference>
<evidence type="ECO:0000313" key="8">
    <source>
        <dbReference type="EMBL" id="TMR27938.1"/>
    </source>
</evidence>
<evidence type="ECO:0000256" key="3">
    <source>
        <dbReference type="ARBA" id="ARBA00022741"/>
    </source>
</evidence>
<organism evidence="8 9">
    <name type="scientific">Nonomuraea zeae</name>
    <dbReference type="NCBI Taxonomy" id="1642303"/>
    <lineage>
        <taxon>Bacteria</taxon>
        <taxon>Bacillati</taxon>
        <taxon>Actinomycetota</taxon>
        <taxon>Actinomycetes</taxon>
        <taxon>Streptosporangiales</taxon>
        <taxon>Streptosporangiaceae</taxon>
        <taxon>Nonomuraea</taxon>
    </lineage>
</organism>
<keyword evidence="2" id="KW-0808">Transferase</keyword>
<keyword evidence="9" id="KW-1185">Reference proteome</keyword>
<dbReference type="SMART" id="SM00320">
    <property type="entry name" value="WD40"/>
    <property type="match status" value="5"/>
</dbReference>
<dbReference type="SMART" id="SM00220">
    <property type="entry name" value="S_TKc"/>
    <property type="match status" value="1"/>
</dbReference>
<sequence>AGGQGVVYEAYAEDGRRVAIKVPHHDQGAGLAKEAAAAARVASFCTAAVIETGLTGPRPYIVSEYVEGPSLRAAVAGGRRFDAGDLHRLATAVATALAAIHDAGVVHRDLKPDNVLLGPDGPRVIDFGVARTPEMSLTATGEVKGTPAYMAPEVFSGQRAGMPADVFAWGAIVLYAATGKDPFEAGSLGAVMHRVLSASPSLDPLPGTLRPLVEAALAKEPATRPAARELLLALVSGDARLDLPHLLAEGGRRAAGVRATGPDPALGTLAEESYALLEPGERELAPEVFLRTITVGERGDLSVRRAALSELVEGRTPPEVASVTRILEVFGYVLGRDGEEIWLARPALPHAWPRFRRWVEANRDGLAVHREILTAARRWDGAGRRDGDLFHGSNLENALQWAATARRNITLSLTERDFLAAGARLTRRRARRSRLVSLCLAGLLAVAVVAGGLAVQQGRLAGQRADRIAAQRDQAEAARLAQLAGTLRRTEPRTAMQLSVAAWRLDRTPLTRAALTASLAQREVAAFADPAAEGETLRALSRDGRTLASVGGDEVRLWDVRTGRRAGGFAGLDLARAGRPLAVALSPTGRDLLLVTARGAQVRNLRTGKVAGTWTFGAQMRGDLEVYAGYGTVDRYPRISIDDSTYVWDLRRGSRAKTSATLGPMTPSGDAVYAAATTGRIDLLGLPDLTRRSTRPAASRCDACGIPLALTPDGRTLLEALPEGLQTTSLTDASTGAIGHEGELWNKGELTYSADGRLLASATRTEIQVWRSDGALLTTLPLEDGVDDERQAAPQAAFDGRTLRYLDAERVYTADLGDLAVRARAKEMSWSWAAFTPAHVLATEDFTKLYLFAPGGPAGTPVLSRPSDDGVSAGALSPDGRLAAVGGARTVTVLDTRTRRELTRWTPRGVEFSQTESLVFSPDGTRLAMVLEAIDVERPRSFTVAVWDWRSHRLLWSAQASKIEDVEFSPDGRVLAVSSDAQQLFDAASGRPMGEAFGGSGGLADLVFTRDGRSLAGVDARGRVTLYDVATRRQSGPVLRSALGGDALAVRSPRADLVAVGAGDGRVHLFDLGSGTDVGALRDGNLAGLAGLAFTADGTSVLALDGTGALREQPVDPDKVAAAVCARAGSPITSAEWARLVPGIGYLSGCGQGSARR</sequence>
<feature type="transmembrane region" description="Helical" evidence="6">
    <location>
        <begin position="435"/>
        <end position="455"/>
    </location>
</feature>
<dbReference type="PROSITE" id="PS50011">
    <property type="entry name" value="PROTEIN_KINASE_DOM"/>
    <property type="match status" value="1"/>
</dbReference>
<keyword evidence="6" id="KW-1133">Transmembrane helix</keyword>
<evidence type="ECO:0000256" key="4">
    <source>
        <dbReference type="ARBA" id="ARBA00022777"/>
    </source>
</evidence>
<dbReference type="InterPro" id="IPR011044">
    <property type="entry name" value="Quino_amine_DH_bsu"/>
</dbReference>
<dbReference type="PANTHER" id="PTHR43671">
    <property type="entry name" value="SERINE/THREONINE-PROTEIN KINASE NEK"/>
    <property type="match status" value="1"/>
</dbReference>
<dbReference type="InterPro" id="IPR011009">
    <property type="entry name" value="Kinase-like_dom_sf"/>
</dbReference>
<reference evidence="8 9" key="1">
    <citation type="submission" date="2019-05" db="EMBL/GenBank/DDBJ databases">
        <title>Draft genome sequence of Nonomuraea zeae DSM 100528.</title>
        <authorList>
            <person name="Saricaoglu S."/>
            <person name="Isik K."/>
        </authorList>
    </citation>
    <scope>NUCLEOTIDE SEQUENCE [LARGE SCALE GENOMIC DNA]</scope>
    <source>
        <strain evidence="8 9">DSM 100528</strain>
    </source>
</reference>
<gene>
    <name evidence="8" type="ORF">ETD85_37570</name>
</gene>
<dbReference type="RefSeq" id="WP_138694586.1">
    <property type="nucleotide sequence ID" value="NZ_VCKX01000155.1"/>
</dbReference>
<keyword evidence="6" id="KW-0812">Transmembrane</keyword>
<proteinExistence type="predicted"/>
<keyword evidence="4" id="KW-0418">Kinase</keyword>
<dbReference type="Gene3D" id="2.130.10.10">
    <property type="entry name" value="YVTN repeat-like/Quinoprotein amine dehydrogenase"/>
    <property type="match status" value="4"/>
</dbReference>
<keyword evidence="6" id="KW-0472">Membrane</keyword>
<dbReference type="InterPro" id="IPR011047">
    <property type="entry name" value="Quinoprotein_ADH-like_sf"/>
</dbReference>
<comment type="caution">
    <text evidence="8">The sequence shown here is derived from an EMBL/GenBank/DDBJ whole genome shotgun (WGS) entry which is preliminary data.</text>
</comment>
<feature type="domain" description="Protein kinase" evidence="7">
    <location>
        <begin position="1"/>
        <end position="241"/>
    </location>
</feature>
<dbReference type="EC" id="2.7.11.1" evidence="1"/>
<dbReference type="OrthoDB" id="582179at2"/>
<dbReference type="GO" id="GO:0005524">
    <property type="term" value="F:ATP binding"/>
    <property type="evidence" value="ECO:0007669"/>
    <property type="project" value="UniProtKB-KW"/>
</dbReference>
<dbReference type="InterPro" id="IPR050660">
    <property type="entry name" value="NEK_Ser/Thr_kinase"/>
</dbReference>
<dbReference type="Pfam" id="PF20703">
    <property type="entry name" value="nSTAND1"/>
    <property type="match status" value="1"/>
</dbReference>
<protein>
    <recommendedName>
        <fullName evidence="1">non-specific serine/threonine protein kinase</fullName>
        <ecNumber evidence="1">2.7.11.1</ecNumber>
    </recommendedName>
</protein>
<dbReference type="InterPro" id="IPR000719">
    <property type="entry name" value="Prot_kinase_dom"/>
</dbReference>
<dbReference type="Proteomes" id="UP000306628">
    <property type="component" value="Unassembled WGS sequence"/>
</dbReference>
<accession>A0A5S4G4M0</accession>
<dbReference type="CDD" id="cd14014">
    <property type="entry name" value="STKc_PknB_like"/>
    <property type="match status" value="1"/>
</dbReference>
<dbReference type="InterPro" id="IPR015943">
    <property type="entry name" value="WD40/YVTN_repeat-like_dom_sf"/>
</dbReference>
<dbReference type="Pfam" id="PF00069">
    <property type="entry name" value="Pkinase"/>
    <property type="match status" value="1"/>
</dbReference>
<dbReference type="PROSITE" id="PS00108">
    <property type="entry name" value="PROTEIN_KINASE_ST"/>
    <property type="match status" value="1"/>
</dbReference>
<evidence type="ECO:0000256" key="2">
    <source>
        <dbReference type="ARBA" id="ARBA00022679"/>
    </source>
</evidence>
<dbReference type="InterPro" id="IPR001680">
    <property type="entry name" value="WD40_rpt"/>
</dbReference>
<dbReference type="AlphaFoldDB" id="A0A5S4G4M0"/>
<dbReference type="EMBL" id="VCKX01000155">
    <property type="protein sequence ID" value="TMR27938.1"/>
    <property type="molecule type" value="Genomic_DNA"/>
</dbReference>
<dbReference type="SUPFAM" id="SSF50998">
    <property type="entry name" value="Quinoprotein alcohol dehydrogenase-like"/>
    <property type="match status" value="1"/>
</dbReference>
<dbReference type="GO" id="GO:0004674">
    <property type="term" value="F:protein serine/threonine kinase activity"/>
    <property type="evidence" value="ECO:0007669"/>
    <property type="project" value="UniProtKB-EC"/>
</dbReference>